<accession>A0A813ADH5</accession>
<evidence type="ECO:0000313" key="2">
    <source>
        <dbReference type="EMBL" id="CAE7864750.1"/>
    </source>
</evidence>
<dbReference type="Proteomes" id="UP000601435">
    <property type="component" value="Unassembled WGS sequence"/>
</dbReference>
<name>A0A813ADH5_9DINO</name>
<protein>
    <submittedName>
        <fullName evidence="2">Uncharacterized protein</fullName>
    </submittedName>
</protein>
<sequence>MRISFVADDEPEVNGGFRYREVTENMESVIDSLVSTCDSILPQLQGEVLTRSYRFTEEVDEFRVSTAFTDRWVCFRATGLCPEDEFPEKDEDEADDAEEEL</sequence>
<keyword evidence="3" id="KW-1185">Reference proteome</keyword>
<dbReference type="AlphaFoldDB" id="A0A813ADH5"/>
<proteinExistence type="predicted"/>
<evidence type="ECO:0000256" key="1">
    <source>
        <dbReference type="SAM" id="MobiDB-lite"/>
    </source>
</evidence>
<gene>
    <name evidence="2" type="ORF">SNEC2469_LOCUS27564</name>
</gene>
<feature type="region of interest" description="Disordered" evidence="1">
    <location>
        <begin position="82"/>
        <end position="101"/>
    </location>
</feature>
<evidence type="ECO:0000313" key="3">
    <source>
        <dbReference type="Proteomes" id="UP000601435"/>
    </source>
</evidence>
<organism evidence="2 3">
    <name type="scientific">Symbiodinium necroappetens</name>
    <dbReference type="NCBI Taxonomy" id="1628268"/>
    <lineage>
        <taxon>Eukaryota</taxon>
        <taxon>Sar</taxon>
        <taxon>Alveolata</taxon>
        <taxon>Dinophyceae</taxon>
        <taxon>Suessiales</taxon>
        <taxon>Symbiodiniaceae</taxon>
        <taxon>Symbiodinium</taxon>
    </lineage>
</organism>
<reference evidence="2" key="1">
    <citation type="submission" date="2021-02" db="EMBL/GenBank/DDBJ databases">
        <authorList>
            <person name="Dougan E. K."/>
            <person name="Rhodes N."/>
            <person name="Thang M."/>
            <person name="Chan C."/>
        </authorList>
    </citation>
    <scope>NUCLEOTIDE SEQUENCE</scope>
</reference>
<comment type="caution">
    <text evidence="2">The sequence shown here is derived from an EMBL/GenBank/DDBJ whole genome shotgun (WGS) entry which is preliminary data.</text>
</comment>
<dbReference type="EMBL" id="CAJNJA010058252">
    <property type="protein sequence ID" value="CAE7864750.1"/>
    <property type="molecule type" value="Genomic_DNA"/>
</dbReference>
<dbReference type="OrthoDB" id="429585at2759"/>